<keyword evidence="2" id="KW-0862">Zinc</keyword>
<sequence>MAVNISYKIFGIVLILVLILVLLTRFSLFEEEPYDRCHDGELIVHMKSTDTNKEVGTITIAPYIQNGKREGMLITPHLYNLPKSSTHGIHIHVNPSCKNKRKLAGGHWDPQNTGKHLGPYNENGHKGDLPVLVVNSNGTATKPILAHKLDSLEELVGHSIMIHEGPDNYSDKPKPLGGGGNRMWCGVITD</sequence>
<dbReference type="RefSeq" id="WP_088773119.1">
    <property type="nucleotide sequence ID" value="NZ_CP022132.1"/>
</dbReference>
<comment type="function">
    <text evidence="2">Destroys radicals which are normally produced within the cells and which are toxic to biological systems.</text>
</comment>
<keyword evidence="3" id="KW-0472">Membrane</keyword>
<dbReference type="SUPFAM" id="SSF49329">
    <property type="entry name" value="Cu,Zn superoxide dismutase-like"/>
    <property type="match status" value="1"/>
</dbReference>
<keyword evidence="2" id="KW-0186">Copper</keyword>
<comment type="similarity">
    <text evidence="1 2">Belongs to the Cu-Zn superoxide dismutase family.</text>
</comment>
<dbReference type="InterPro" id="IPR024134">
    <property type="entry name" value="SOD_Cu/Zn_/chaperone"/>
</dbReference>
<protein>
    <recommendedName>
        <fullName evidence="2">Superoxide dismutase [Cu-Zn]</fullName>
        <ecNumber evidence="2">1.15.1.1</ecNumber>
    </recommendedName>
</protein>
<dbReference type="Pfam" id="PF00080">
    <property type="entry name" value="Sod_Cu"/>
    <property type="match status" value="1"/>
</dbReference>
<evidence type="ECO:0000313" key="6">
    <source>
        <dbReference type="Proteomes" id="UP000249910"/>
    </source>
</evidence>
<gene>
    <name evidence="5" type="ORF">CDV26_09780</name>
</gene>
<comment type="cofactor">
    <cofactor evidence="2">
        <name>Cu cation</name>
        <dbReference type="ChEBI" id="CHEBI:23378"/>
    </cofactor>
    <text evidence="2">Binds 1 copper ion per subunit.</text>
</comment>
<dbReference type="PROSITE" id="PS00332">
    <property type="entry name" value="SOD_CU_ZN_2"/>
    <property type="match status" value="1"/>
</dbReference>
<organism evidence="5 6">
    <name type="scientific">Francisella halioticida</name>
    <dbReference type="NCBI Taxonomy" id="549298"/>
    <lineage>
        <taxon>Bacteria</taxon>
        <taxon>Pseudomonadati</taxon>
        <taxon>Pseudomonadota</taxon>
        <taxon>Gammaproteobacteria</taxon>
        <taxon>Thiotrichales</taxon>
        <taxon>Francisellaceae</taxon>
        <taxon>Francisella</taxon>
    </lineage>
</organism>
<evidence type="ECO:0000313" key="5">
    <source>
        <dbReference type="EMBL" id="ASG68643.1"/>
    </source>
</evidence>
<accession>A0ABM6M1K4</accession>
<dbReference type="PANTHER" id="PTHR10003">
    <property type="entry name" value="SUPEROXIDE DISMUTASE CU-ZN -RELATED"/>
    <property type="match status" value="1"/>
</dbReference>
<keyword evidence="6" id="KW-1185">Reference proteome</keyword>
<dbReference type="InterPro" id="IPR036423">
    <property type="entry name" value="SOD-like_Cu/Zn_dom_sf"/>
</dbReference>
<dbReference type="EC" id="1.15.1.1" evidence="2"/>
<dbReference type="InterPro" id="IPR001424">
    <property type="entry name" value="SOD_Cu_Zn_dom"/>
</dbReference>
<keyword evidence="3" id="KW-0812">Transmembrane</keyword>
<dbReference type="Gene3D" id="2.60.40.200">
    <property type="entry name" value="Superoxide dismutase, copper/zinc binding domain"/>
    <property type="match status" value="1"/>
</dbReference>
<comment type="catalytic activity">
    <reaction evidence="2">
        <text>2 superoxide + 2 H(+) = H2O2 + O2</text>
        <dbReference type="Rhea" id="RHEA:20696"/>
        <dbReference type="ChEBI" id="CHEBI:15378"/>
        <dbReference type="ChEBI" id="CHEBI:15379"/>
        <dbReference type="ChEBI" id="CHEBI:16240"/>
        <dbReference type="ChEBI" id="CHEBI:18421"/>
        <dbReference type="EC" id="1.15.1.1"/>
    </reaction>
</comment>
<evidence type="ECO:0000256" key="1">
    <source>
        <dbReference type="ARBA" id="ARBA00010457"/>
    </source>
</evidence>
<dbReference type="CDD" id="cd00305">
    <property type="entry name" value="Cu-Zn_Superoxide_Dismutase"/>
    <property type="match status" value="1"/>
</dbReference>
<keyword evidence="2" id="KW-0479">Metal-binding</keyword>
<keyword evidence="2" id="KW-0560">Oxidoreductase</keyword>
<proteinExistence type="inferred from homology"/>
<dbReference type="InterPro" id="IPR018152">
    <property type="entry name" value="SOD_Cu/Zn_BS"/>
</dbReference>
<keyword evidence="3" id="KW-1133">Transmembrane helix</keyword>
<reference evidence="5 6" key="1">
    <citation type="submission" date="2017-06" db="EMBL/GenBank/DDBJ databases">
        <title>Complete genome of Francisella halioticida.</title>
        <authorList>
            <person name="Sjodin A."/>
        </authorList>
    </citation>
    <scope>NUCLEOTIDE SEQUENCE [LARGE SCALE GENOMIC DNA]</scope>
    <source>
        <strain evidence="5 6">DSM 23729</strain>
    </source>
</reference>
<comment type="cofactor">
    <cofactor evidence="2">
        <name>Zn(2+)</name>
        <dbReference type="ChEBI" id="CHEBI:29105"/>
    </cofactor>
    <text evidence="2">Binds 1 zinc ion per subunit.</text>
</comment>
<evidence type="ECO:0000256" key="2">
    <source>
        <dbReference type="RuleBase" id="RU000393"/>
    </source>
</evidence>
<evidence type="ECO:0000256" key="3">
    <source>
        <dbReference type="SAM" id="Phobius"/>
    </source>
</evidence>
<evidence type="ECO:0000259" key="4">
    <source>
        <dbReference type="Pfam" id="PF00080"/>
    </source>
</evidence>
<feature type="transmembrane region" description="Helical" evidence="3">
    <location>
        <begin position="6"/>
        <end position="26"/>
    </location>
</feature>
<feature type="domain" description="Superoxide dismutase copper/zinc binding" evidence="4">
    <location>
        <begin position="56"/>
        <end position="188"/>
    </location>
</feature>
<name>A0ABM6M1K4_9GAMM</name>
<dbReference type="EMBL" id="CP022132">
    <property type="protein sequence ID" value="ASG68643.1"/>
    <property type="molecule type" value="Genomic_DNA"/>
</dbReference>
<dbReference type="Proteomes" id="UP000249910">
    <property type="component" value="Chromosome"/>
</dbReference>